<dbReference type="GO" id="GO:0003882">
    <property type="term" value="F:CDP-diacylglycerol-serine O-phosphatidyltransferase activity"/>
    <property type="evidence" value="ECO:0007669"/>
    <property type="project" value="UniProtKB-EC"/>
</dbReference>
<feature type="transmembrane region" description="Helical" evidence="16">
    <location>
        <begin position="164"/>
        <end position="183"/>
    </location>
</feature>
<keyword evidence="13" id="KW-1208">Phospholipid metabolism</keyword>
<dbReference type="GO" id="GO:0012505">
    <property type="term" value="C:endomembrane system"/>
    <property type="evidence" value="ECO:0007669"/>
    <property type="project" value="UniProtKB-SubCell"/>
</dbReference>
<name>A0A212L830_9BACT</name>
<evidence type="ECO:0000256" key="13">
    <source>
        <dbReference type="ARBA" id="ARBA00023264"/>
    </source>
</evidence>
<proteinExistence type="inferred from homology"/>
<evidence type="ECO:0000256" key="2">
    <source>
        <dbReference type="ARBA" id="ARBA00004127"/>
    </source>
</evidence>
<dbReference type="RefSeq" id="WP_179980824.1">
    <property type="nucleotide sequence ID" value="NZ_LT608333.1"/>
</dbReference>
<feature type="transmembrane region" description="Helical" evidence="16">
    <location>
        <begin position="217"/>
        <end position="237"/>
    </location>
</feature>
<feature type="transmembrane region" description="Helical" evidence="16">
    <location>
        <begin position="99"/>
        <end position="118"/>
    </location>
</feature>
<keyword evidence="9 16" id="KW-1133">Transmembrane helix</keyword>
<keyword evidence="10" id="KW-0443">Lipid metabolism</keyword>
<dbReference type="Pfam" id="PF01066">
    <property type="entry name" value="CDP-OH_P_transf"/>
    <property type="match status" value="1"/>
</dbReference>
<comment type="catalytic activity">
    <reaction evidence="1">
        <text>a CDP-1,2-diacyl-sn-glycerol + L-serine = a 1,2-diacyl-sn-glycero-3-phospho-L-serine + CMP + H(+)</text>
        <dbReference type="Rhea" id="RHEA:16913"/>
        <dbReference type="ChEBI" id="CHEBI:15378"/>
        <dbReference type="ChEBI" id="CHEBI:33384"/>
        <dbReference type="ChEBI" id="CHEBI:57262"/>
        <dbReference type="ChEBI" id="CHEBI:58332"/>
        <dbReference type="ChEBI" id="CHEBI:60377"/>
        <dbReference type="EC" id="2.7.8.8"/>
    </reaction>
</comment>
<keyword evidence="6" id="KW-0444">Lipid biosynthesis</keyword>
<sequence>MTTESKKPRKGVYLLPNMITTLSMFLGFLSMVWAGQGRFESACMAILLSAVMDGLDGKVARLTNTASEFGVQYDSLADLVAFGLAPAMLLWQWELHDFNRMGIAAAFIYAACGALRLARFNVSTAATGKRFFIGLPIPAGGCTIVTFVFFASMFPEGFQPIKPYLALLLAVGVGVLMVSRVRYFSFKEYDFLRAHPIRTMLVFLLILSSVVSFPRVMGFVLCAVYIAGGILYTFVILPRRDRQLLRALSPQSD</sequence>
<dbReference type="NCBIfam" id="TIGR00473">
    <property type="entry name" value="pssA"/>
    <property type="match status" value="1"/>
</dbReference>
<dbReference type="EMBL" id="FMJC01000002">
    <property type="protein sequence ID" value="SCM73734.1"/>
    <property type="molecule type" value="Genomic_DNA"/>
</dbReference>
<evidence type="ECO:0000256" key="15">
    <source>
        <dbReference type="RuleBase" id="RU003750"/>
    </source>
</evidence>
<dbReference type="Gene3D" id="1.20.120.1760">
    <property type="match status" value="1"/>
</dbReference>
<dbReference type="InterPro" id="IPR050324">
    <property type="entry name" value="CDP-alcohol_PTase-I"/>
</dbReference>
<feature type="transmembrane region" description="Helical" evidence="16">
    <location>
        <begin position="130"/>
        <end position="152"/>
    </location>
</feature>
<evidence type="ECO:0000256" key="12">
    <source>
        <dbReference type="ARBA" id="ARBA00023209"/>
    </source>
</evidence>
<dbReference type="EC" id="2.7.8.8" evidence="4"/>
<evidence type="ECO:0000256" key="4">
    <source>
        <dbReference type="ARBA" id="ARBA00013174"/>
    </source>
</evidence>
<comment type="subcellular location">
    <subcellularLocation>
        <location evidence="2">Endomembrane system</location>
        <topology evidence="2">Multi-pass membrane protein</topology>
    </subcellularLocation>
</comment>
<dbReference type="InterPro" id="IPR043130">
    <property type="entry name" value="CDP-OH_PTrfase_TM_dom"/>
</dbReference>
<dbReference type="GO" id="GO:0008654">
    <property type="term" value="P:phospholipid biosynthetic process"/>
    <property type="evidence" value="ECO:0007669"/>
    <property type="project" value="UniProtKB-KW"/>
</dbReference>
<keyword evidence="7 15" id="KW-0808">Transferase</keyword>
<organism evidence="17">
    <name type="scientific">uncultured Desulfovibrio sp</name>
    <dbReference type="NCBI Taxonomy" id="167968"/>
    <lineage>
        <taxon>Bacteria</taxon>
        <taxon>Pseudomonadati</taxon>
        <taxon>Thermodesulfobacteriota</taxon>
        <taxon>Desulfovibrionia</taxon>
        <taxon>Desulfovibrionales</taxon>
        <taxon>Desulfovibrionaceae</taxon>
        <taxon>Desulfovibrio</taxon>
        <taxon>environmental samples</taxon>
    </lineage>
</organism>
<dbReference type="PANTHER" id="PTHR14269:SF61">
    <property type="entry name" value="CDP-DIACYLGLYCEROL--SERINE O-PHOSPHATIDYLTRANSFERASE"/>
    <property type="match status" value="1"/>
</dbReference>
<keyword evidence="11 16" id="KW-0472">Membrane</keyword>
<evidence type="ECO:0000256" key="11">
    <source>
        <dbReference type="ARBA" id="ARBA00023136"/>
    </source>
</evidence>
<evidence type="ECO:0000256" key="14">
    <source>
        <dbReference type="ARBA" id="ARBA00032361"/>
    </source>
</evidence>
<dbReference type="InterPro" id="IPR048254">
    <property type="entry name" value="CDP_ALCOHOL_P_TRANSF_CS"/>
</dbReference>
<feature type="transmembrane region" description="Helical" evidence="16">
    <location>
        <begin position="12"/>
        <end position="33"/>
    </location>
</feature>
<dbReference type="PROSITE" id="PS00379">
    <property type="entry name" value="CDP_ALCOHOL_P_TRANSF"/>
    <property type="match status" value="1"/>
</dbReference>
<dbReference type="GO" id="GO:0016020">
    <property type="term" value="C:membrane"/>
    <property type="evidence" value="ECO:0007669"/>
    <property type="project" value="InterPro"/>
</dbReference>
<evidence type="ECO:0000256" key="16">
    <source>
        <dbReference type="SAM" id="Phobius"/>
    </source>
</evidence>
<evidence type="ECO:0000256" key="5">
    <source>
        <dbReference type="ARBA" id="ARBA00017171"/>
    </source>
</evidence>
<dbReference type="PANTHER" id="PTHR14269">
    <property type="entry name" value="CDP-DIACYLGLYCEROL--GLYCEROL-3-PHOSPHATE 3-PHOSPHATIDYLTRANSFERASE-RELATED"/>
    <property type="match status" value="1"/>
</dbReference>
<evidence type="ECO:0000256" key="6">
    <source>
        <dbReference type="ARBA" id="ARBA00022516"/>
    </source>
</evidence>
<evidence type="ECO:0000256" key="3">
    <source>
        <dbReference type="ARBA" id="ARBA00010441"/>
    </source>
</evidence>
<feature type="transmembrane region" description="Helical" evidence="16">
    <location>
        <begin position="195"/>
        <end position="211"/>
    </location>
</feature>
<keyword evidence="8 16" id="KW-0812">Transmembrane</keyword>
<evidence type="ECO:0000313" key="17">
    <source>
        <dbReference type="EMBL" id="SCM73734.1"/>
    </source>
</evidence>
<dbReference type="AlphaFoldDB" id="A0A212L830"/>
<protein>
    <recommendedName>
        <fullName evidence="5">CDP-diacylglycerol--serine O-phosphatidyltransferase</fullName>
        <ecNumber evidence="4">2.7.8.8</ecNumber>
    </recommendedName>
    <alternativeName>
        <fullName evidence="14">Phosphatidylserine synthase</fullName>
    </alternativeName>
</protein>
<evidence type="ECO:0000256" key="9">
    <source>
        <dbReference type="ARBA" id="ARBA00022989"/>
    </source>
</evidence>
<comment type="similarity">
    <text evidence="3 15">Belongs to the CDP-alcohol phosphatidyltransferase class-I family.</text>
</comment>
<keyword evidence="12" id="KW-0594">Phospholipid biosynthesis</keyword>
<evidence type="ECO:0000256" key="1">
    <source>
        <dbReference type="ARBA" id="ARBA00000287"/>
    </source>
</evidence>
<evidence type="ECO:0000256" key="10">
    <source>
        <dbReference type="ARBA" id="ARBA00023098"/>
    </source>
</evidence>
<dbReference type="InterPro" id="IPR004533">
    <property type="entry name" value="CDP-diaglyc--ser_O-PTrfase"/>
</dbReference>
<reference evidence="17" key="1">
    <citation type="submission" date="2016-08" db="EMBL/GenBank/DDBJ databases">
        <authorList>
            <person name="Seilhamer J.J."/>
        </authorList>
    </citation>
    <scope>NUCLEOTIDE SEQUENCE</scope>
    <source>
        <strain evidence="17">86-1</strain>
    </source>
</reference>
<gene>
    <name evidence="17" type="ORF">KL86DES1_21489</name>
</gene>
<dbReference type="InterPro" id="IPR000462">
    <property type="entry name" value="CDP-OH_P_trans"/>
</dbReference>
<evidence type="ECO:0000256" key="8">
    <source>
        <dbReference type="ARBA" id="ARBA00022692"/>
    </source>
</evidence>
<accession>A0A212L830</accession>
<evidence type="ECO:0000256" key="7">
    <source>
        <dbReference type="ARBA" id="ARBA00022679"/>
    </source>
</evidence>